<dbReference type="OrthoDB" id="536139at2759"/>
<keyword evidence="2" id="KW-0472">Membrane</keyword>
<comment type="caution">
    <text evidence="3">The sequence shown here is derived from an EMBL/GenBank/DDBJ whole genome shotgun (WGS) entry which is preliminary data.</text>
</comment>
<dbReference type="Proteomes" id="UP000075714">
    <property type="component" value="Unassembled WGS sequence"/>
</dbReference>
<feature type="region of interest" description="Disordered" evidence="1">
    <location>
        <begin position="246"/>
        <end position="265"/>
    </location>
</feature>
<evidence type="ECO:0000256" key="1">
    <source>
        <dbReference type="SAM" id="MobiDB-lite"/>
    </source>
</evidence>
<feature type="compositionally biased region" description="Low complexity" evidence="1">
    <location>
        <begin position="246"/>
        <end position="259"/>
    </location>
</feature>
<evidence type="ECO:0000313" key="4">
    <source>
        <dbReference type="Proteomes" id="UP000075714"/>
    </source>
</evidence>
<dbReference type="EMBL" id="LSYV01000002">
    <property type="protein sequence ID" value="KXZ56195.1"/>
    <property type="molecule type" value="Genomic_DNA"/>
</dbReference>
<feature type="transmembrane region" description="Helical" evidence="2">
    <location>
        <begin position="46"/>
        <end position="66"/>
    </location>
</feature>
<dbReference type="SUPFAM" id="SSF48317">
    <property type="entry name" value="Acid phosphatase/Vanadium-dependent haloperoxidase"/>
    <property type="match status" value="1"/>
</dbReference>
<evidence type="ECO:0000313" key="3">
    <source>
        <dbReference type="EMBL" id="KXZ56195.1"/>
    </source>
</evidence>
<dbReference type="InterPro" id="IPR036938">
    <property type="entry name" value="PAP2/HPO_sf"/>
</dbReference>
<feature type="region of interest" description="Disordered" evidence="1">
    <location>
        <begin position="155"/>
        <end position="178"/>
    </location>
</feature>
<evidence type="ECO:0008006" key="5">
    <source>
        <dbReference type="Google" id="ProtNLM"/>
    </source>
</evidence>
<feature type="transmembrane region" description="Helical" evidence="2">
    <location>
        <begin position="78"/>
        <end position="97"/>
    </location>
</feature>
<keyword evidence="4" id="KW-1185">Reference proteome</keyword>
<gene>
    <name evidence="3" type="ORF">GPECTOR_1g169</name>
</gene>
<evidence type="ECO:0000256" key="2">
    <source>
        <dbReference type="SAM" id="Phobius"/>
    </source>
</evidence>
<keyword evidence="2" id="KW-0812">Transmembrane</keyword>
<organism evidence="3 4">
    <name type="scientific">Gonium pectorale</name>
    <name type="common">Green alga</name>
    <dbReference type="NCBI Taxonomy" id="33097"/>
    <lineage>
        <taxon>Eukaryota</taxon>
        <taxon>Viridiplantae</taxon>
        <taxon>Chlorophyta</taxon>
        <taxon>core chlorophytes</taxon>
        <taxon>Chlorophyceae</taxon>
        <taxon>CS clade</taxon>
        <taxon>Chlamydomonadales</taxon>
        <taxon>Volvocaceae</taxon>
        <taxon>Gonium</taxon>
    </lineage>
</organism>
<keyword evidence="2" id="KW-1133">Transmembrane helix</keyword>
<dbReference type="Gene3D" id="1.20.144.10">
    <property type="entry name" value="Phosphatidic acid phosphatase type 2/haloperoxidase"/>
    <property type="match status" value="1"/>
</dbReference>
<feature type="compositionally biased region" description="Gly residues" evidence="1">
    <location>
        <begin position="156"/>
        <end position="178"/>
    </location>
</feature>
<reference evidence="4" key="1">
    <citation type="journal article" date="2016" name="Nat. Commun.">
        <title>The Gonium pectorale genome demonstrates co-option of cell cycle regulation during the evolution of multicellularity.</title>
        <authorList>
            <person name="Hanschen E.R."/>
            <person name="Marriage T.N."/>
            <person name="Ferris P.J."/>
            <person name="Hamaji T."/>
            <person name="Toyoda A."/>
            <person name="Fujiyama A."/>
            <person name="Neme R."/>
            <person name="Noguchi H."/>
            <person name="Minakuchi Y."/>
            <person name="Suzuki M."/>
            <person name="Kawai-Toyooka H."/>
            <person name="Smith D.R."/>
            <person name="Sparks H."/>
            <person name="Anderson J."/>
            <person name="Bakaric R."/>
            <person name="Luria V."/>
            <person name="Karger A."/>
            <person name="Kirschner M.W."/>
            <person name="Durand P.M."/>
            <person name="Michod R.E."/>
            <person name="Nozaki H."/>
            <person name="Olson B.J."/>
        </authorList>
    </citation>
    <scope>NUCLEOTIDE SEQUENCE [LARGE SCALE GENOMIC DNA]</scope>
    <source>
        <strain evidence="4">NIES-2863</strain>
    </source>
</reference>
<name>A0A150H2B1_GONPE</name>
<sequence length="265" mass="26678">MHRPQSPESCVAVDVFSPDSAHVLAPLDQGLHEAVLANIDPAVRKALFGGLLSNAWIMAASVGWIFTTATALSRKNPLGWAAVALGWAVWALGVGPIEHDPALMDVLKTSFARVRPSPIHRTASFPSGHTAADVFTVGALLFVLLPAVYGAAQRPGGEGSDAGSGRSGGGDGGGSEAEGSGASGLFGAVYSAQYSWSLWALSAATTIVGRVGVDAHWLSDTLAGGALSMALVGGLAAATQRLAAAGAPSSSSVAAVAGEPSERRD</sequence>
<protein>
    <recommendedName>
        <fullName evidence="5">Phosphatidic acid phosphatase type 2/haloperoxidase domain-containing protein</fullName>
    </recommendedName>
</protein>
<proteinExistence type="predicted"/>
<feature type="transmembrane region" description="Helical" evidence="2">
    <location>
        <begin position="134"/>
        <end position="152"/>
    </location>
</feature>
<dbReference type="AlphaFoldDB" id="A0A150H2B1"/>
<accession>A0A150H2B1</accession>